<keyword evidence="2" id="KW-1185">Reference proteome</keyword>
<organism evidence="1 2">
    <name type="scientific">Lutimaribacter degradans</name>
    <dbReference type="NCBI Taxonomy" id="2945989"/>
    <lineage>
        <taxon>Bacteria</taxon>
        <taxon>Pseudomonadati</taxon>
        <taxon>Pseudomonadota</taxon>
        <taxon>Alphaproteobacteria</taxon>
        <taxon>Rhodobacterales</taxon>
        <taxon>Roseobacteraceae</taxon>
        <taxon>Lutimaribacter</taxon>
    </lineage>
</organism>
<gene>
    <name evidence="1" type="ORF">M8744_16380</name>
</gene>
<keyword evidence="1" id="KW-0067">ATP-binding</keyword>
<evidence type="ECO:0000313" key="2">
    <source>
        <dbReference type="Proteomes" id="UP001203036"/>
    </source>
</evidence>
<name>A0ACC5ZZV4_9RHOB</name>
<reference evidence="1" key="1">
    <citation type="submission" date="2022-06" db="EMBL/GenBank/DDBJ databases">
        <title>Lutimaribacter sp. EGI FJ00013, a novel bacterium isolated from a salt lake sediment enrichment.</title>
        <authorList>
            <person name="Gao L."/>
            <person name="Fang B.-Z."/>
            <person name="Li W.-J."/>
        </authorList>
    </citation>
    <scope>NUCLEOTIDE SEQUENCE</scope>
    <source>
        <strain evidence="1">EGI FJ00013</strain>
    </source>
</reference>
<sequence>MTQAYKLVLRNRLEEIPRIAETVERFCLRHELAPRIAMHLTLALDELATNAISHGFAPDIAHADAIRLSLTLDDDAVQAVIEDRGRPFDPLSVPPTDTGLGLEARAVGGLGVHLVREVMDEVRYERTNGLNRVYLRKRCDNEK</sequence>
<protein>
    <submittedName>
        <fullName evidence="1">ATP-binding protein</fullName>
    </submittedName>
</protein>
<keyword evidence="1" id="KW-0547">Nucleotide-binding</keyword>
<accession>A0ACC5ZZV4</accession>
<proteinExistence type="predicted"/>
<comment type="caution">
    <text evidence="1">The sequence shown here is derived from an EMBL/GenBank/DDBJ whole genome shotgun (WGS) entry which is preliminary data.</text>
</comment>
<evidence type="ECO:0000313" key="1">
    <source>
        <dbReference type="EMBL" id="MCM2563728.1"/>
    </source>
</evidence>
<dbReference type="Proteomes" id="UP001203036">
    <property type="component" value="Unassembled WGS sequence"/>
</dbReference>
<dbReference type="EMBL" id="JAMQGO010000016">
    <property type="protein sequence ID" value="MCM2563728.1"/>
    <property type="molecule type" value="Genomic_DNA"/>
</dbReference>